<proteinExistence type="predicted"/>
<dbReference type="AlphaFoldDB" id="A0A7C1K358"/>
<dbReference type="EMBL" id="DSJL01000007">
    <property type="protein sequence ID" value="HEF64551.1"/>
    <property type="molecule type" value="Genomic_DNA"/>
</dbReference>
<evidence type="ECO:0008006" key="2">
    <source>
        <dbReference type="Google" id="ProtNLM"/>
    </source>
</evidence>
<dbReference type="InterPro" id="IPR049116">
    <property type="entry name" value="Tautomerase-like"/>
</dbReference>
<accession>A0A7C1K358</accession>
<dbReference type="InterPro" id="IPR014347">
    <property type="entry name" value="Tautomerase/MIF_sf"/>
</dbReference>
<evidence type="ECO:0000313" key="1">
    <source>
        <dbReference type="EMBL" id="HEF64551.1"/>
    </source>
</evidence>
<dbReference type="SUPFAM" id="SSF55331">
    <property type="entry name" value="Tautomerase/MIF"/>
    <property type="match status" value="1"/>
</dbReference>
<organism evidence="1">
    <name type="scientific">Thermomicrobium roseum</name>
    <dbReference type="NCBI Taxonomy" id="500"/>
    <lineage>
        <taxon>Bacteria</taxon>
        <taxon>Pseudomonadati</taxon>
        <taxon>Thermomicrobiota</taxon>
        <taxon>Thermomicrobia</taxon>
        <taxon>Thermomicrobiales</taxon>
        <taxon>Thermomicrobiaceae</taxon>
        <taxon>Thermomicrobium</taxon>
    </lineage>
</organism>
<comment type="caution">
    <text evidence="1">The sequence shown here is derived from an EMBL/GenBank/DDBJ whole genome shotgun (WGS) entry which is preliminary data.</text>
</comment>
<protein>
    <recommendedName>
        <fullName evidence="2">4-oxalocrotonate tautomerase</fullName>
    </recommendedName>
</protein>
<name>A0A7C1K358_THERO</name>
<dbReference type="Gene3D" id="3.30.429.10">
    <property type="entry name" value="Macrophage Migration Inhibitory Factor"/>
    <property type="match status" value="1"/>
</dbReference>
<reference evidence="1" key="1">
    <citation type="journal article" date="2020" name="mSystems">
        <title>Genome- and Community-Level Interaction Insights into Carbon Utilization and Element Cycling Functions of Hydrothermarchaeota in Hydrothermal Sediment.</title>
        <authorList>
            <person name="Zhou Z."/>
            <person name="Liu Y."/>
            <person name="Xu W."/>
            <person name="Pan J."/>
            <person name="Luo Z.H."/>
            <person name="Li M."/>
        </authorList>
    </citation>
    <scope>NUCLEOTIDE SEQUENCE [LARGE SCALE GENOMIC DNA]</scope>
    <source>
        <strain evidence="1">SpSt-222</strain>
    </source>
</reference>
<gene>
    <name evidence="1" type="ORF">ENP47_02940</name>
</gene>
<dbReference type="Pfam" id="PF21420">
    <property type="entry name" value="Tautomerase-like"/>
    <property type="match status" value="1"/>
</dbReference>
<sequence>MPMLEIIVARAEPLMLEQKRAFAREAVEIFRTVLGTPPGRLRLAFYELRPEDSLGLLEEPDPPPQPTSAG</sequence>